<dbReference type="InterPro" id="IPR052336">
    <property type="entry name" value="MlaD_Phospholipid_Transporter"/>
</dbReference>
<dbReference type="OrthoDB" id="9771725at2"/>
<proteinExistence type="predicted"/>
<keyword evidence="2" id="KW-0472">Membrane</keyword>
<keyword evidence="2" id="KW-1133">Transmembrane helix</keyword>
<gene>
    <name evidence="5" type="ORF">EDD29_3507</name>
</gene>
<dbReference type="PANTHER" id="PTHR33371:SF4">
    <property type="entry name" value="INTERMEMBRANE PHOSPHOLIPID TRANSPORT SYSTEM BINDING PROTEIN MLAD"/>
    <property type="match status" value="1"/>
</dbReference>
<evidence type="ECO:0000259" key="3">
    <source>
        <dbReference type="Pfam" id="PF02470"/>
    </source>
</evidence>
<dbReference type="Proteomes" id="UP000272400">
    <property type="component" value="Unassembled WGS sequence"/>
</dbReference>
<comment type="caution">
    <text evidence="5">The sequence shown here is derived from an EMBL/GenBank/DDBJ whole genome shotgun (WGS) entry which is preliminary data.</text>
</comment>
<organism evidence="5 6">
    <name type="scientific">Actinocorallia herbida</name>
    <dbReference type="NCBI Taxonomy" id="58109"/>
    <lineage>
        <taxon>Bacteria</taxon>
        <taxon>Bacillati</taxon>
        <taxon>Actinomycetota</taxon>
        <taxon>Actinomycetes</taxon>
        <taxon>Streptosporangiales</taxon>
        <taxon>Thermomonosporaceae</taxon>
        <taxon>Actinocorallia</taxon>
    </lineage>
</organism>
<accession>A0A3N1CXD3</accession>
<dbReference type="Pfam" id="PF02470">
    <property type="entry name" value="MlaD"/>
    <property type="match status" value="1"/>
</dbReference>
<reference evidence="5 6" key="1">
    <citation type="submission" date="2018-11" db="EMBL/GenBank/DDBJ databases">
        <title>Sequencing the genomes of 1000 actinobacteria strains.</title>
        <authorList>
            <person name="Klenk H.-P."/>
        </authorList>
    </citation>
    <scope>NUCLEOTIDE SEQUENCE [LARGE SCALE GENOMIC DNA]</scope>
    <source>
        <strain evidence="5 6">DSM 44254</strain>
    </source>
</reference>
<evidence type="ECO:0000313" key="6">
    <source>
        <dbReference type="Proteomes" id="UP000272400"/>
    </source>
</evidence>
<dbReference type="InterPro" id="IPR024516">
    <property type="entry name" value="Mce_C"/>
</dbReference>
<sequence length="357" mass="38191">MRGRLPSNARTRLRIGSVTQVIVFLLLTGALTAFISVQIVRLGFGETYRLTAVFDDASGLRSGDKVKIAGTPVGQVGEIEVVDGKAEVELKVETAHRVPRDSEAAIRWRDAVGQRVVYLVPGADPEMLGDGDEIAKTRSVVDVGDLINRLEPLARGLDPDQVNAILAAIYTAMDGTEDDAVALLANVERLSDTLDGRKQTLENLIADFSTVSGVLGRRDDQIAQAVDDLATLTEAFADNRALVDDAIEELAKTLRTTDKVAGDNADDLADMLGRLSAVMDGTRRNLGPLQGLMRTTGPKLEDMFDMVNEGRFLIGAVPCLTLAPGPCPYDVKLSEVPERDTGEDVSPALPDLVVGGT</sequence>
<dbReference type="EMBL" id="RJKE01000001">
    <property type="protein sequence ID" value="ROO85953.1"/>
    <property type="molecule type" value="Genomic_DNA"/>
</dbReference>
<protein>
    <submittedName>
        <fullName evidence="5">Phospholipid/cholesterol/gamma-HCH transport system substrate-binding protein</fullName>
    </submittedName>
</protein>
<keyword evidence="6" id="KW-1185">Reference proteome</keyword>
<feature type="domain" description="Mce/MlaD" evidence="3">
    <location>
        <begin position="47"/>
        <end position="122"/>
    </location>
</feature>
<dbReference type="Pfam" id="PF11887">
    <property type="entry name" value="Mce4_CUP1"/>
    <property type="match status" value="1"/>
</dbReference>
<evidence type="ECO:0000313" key="5">
    <source>
        <dbReference type="EMBL" id="ROO85953.1"/>
    </source>
</evidence>
<name>A0A3N1CXD3_9ACTN</name>
<feature type="transmembrane region" description="Helical" evidence="2">
    <location>
        <begin position="21"/>
        <end position="44"/>
    </location>
</feature>
<feature type="region of interest" description="Disordered" evidence="1">
    <location>
        <begin position="338"/>
        <end position="357"/>
    </location>
</feature>
<dbReference type="NCBIfam" id="TIGR00996">
    <property type="entry name" value="Mtu_fam_mce"/>
    <property type="match status" value="1"/>
</dbReference>
<dbReference type="PANTHER" id="PTHR33371">
    <property type="entry name" value="INTERMEMBRANE PHOSPHOLIPID TRANSPORT SYSTEM BINDING PROTEIN MLAD-RELATED"/>
    <property type="match status" value="1"/>
</dbReference>
<feature type="domain" description="Mammalian cell entry C-terminal" evidence="4">
    <location>
        <begin position="126"/>
        <end position="272"/>
    </location>
</feature>
<evidence type="ECO:0000256" key="2">
    <source>
        <dbReference type="SAM" id="Phobius"/>
    </source>
</evidence>
<dbReference type="RefSeq" id="WP_123665401.1">
    <property type="nucleotide sequence ID" value="NZ_RJKE01000001.1"/>
</dbReference>
<dbReference type="AlphaFoldDB" id="A0A3N1CXD3"/>
<evidence type="ECO:0000256" key="1">
    <source>
        <dbReference type="SAM" id="MobiDB-lite"/>
    </source>
</evidence>
<keyword evidence="2" id="KW-0812">Transmembrane</keyword>
<evidence type="ECO:0000259" key="4">
    <source>
        <dbReference type="Pfam" id="PF11887"/>
    </source>
</evidence>
<dbReference type="InterPro" id="IPR003399">
    <property type="entry name" value="Mce/MlaD"/>
</dbReference>
<dbReference type="InterPro" id="IPR005693">
    <property type="entry name" value="Mce"/>
</dbReference>